<dbReference type="SUPFAM" id="SSF53597">
    <property type="entry name" value="Dihydrofolate reductase-like"/>
    <property type="match status" value="1"/>
</dbReference>
<dbReference type="UniPathway" id="UPA00077">
    <property type="reaction ID" value="UER00158"/>
</dbReference>
<keyword evidence="4 7" id="KW-0554">One-carbon metabolism</keyword>
<dbReference type="Gene3D" id="3.40.430.10">
    <property type="entry name" value="Dihydrofolate Reductase, subunit A"/>
    <property type="match status" value="1"/>
</dbReference>
<dbReference type="AlphaFoldDB" id="A0A1J4V3U4"/>
<dbReference type="PROSITE" id="PS51330">
    <property type="entry name" value="DHFR_2"/>
    <property type="match status" value="1"/>
</dbReference>
<dbReference type="PANTHER" id="PTHR48069:SF3">
    <property type="entry name" value="DIHYDROFOLATE REDUCTASE"/>
    <property type="match status" value="1"/>
</dbReference>
<evidence type="ECO:0000256" key="4">
    <source>
        <dbReference type="ARBA" id="ARBA00022563"/>
    </source>
</evidence>
<dbReference type="PRINTS" id="PR00070">
    <property type="entry name" value="DHFR"/>
</dbReference>
<evidence type="ECO:0000259" key="8">
    <source>
        <dbReference type="PROSITE" id="PS51330"/>
    </source>
</evidence>
<gene>
    <name evidence="9" type="ORF">AUJ77_02430</name>
</gene>
<dbReference type="GO" id="GO:0050661">
    <property type="term" value="F:NADP binding"/>
    <property type="evidence" value="ECO:0007669"/>
    <property type="project" value="InterPro"/>
</dbReference>
<dbReference type="STRING" id="1805281.AUJ77_02430"/>
<dbReference type="Proteomes" id="UP000181992">
    <property type="component" value="Unassembled WGS sequence"/>
</dbReference>
<comment type="catalytic activity">
    <reaction evidence="7">
        <text>(6S)-5,6,7,8-tetrahydrofolate + NADP(+) = 7,8-dihydrofolate + NADPH + H(+)</text>
        <dbReference type="Rhea" id="RHEA:15009"/>
        <dbReference type="ChEBI" id="CHEBI:15378"/>
        <dbReference type="ChEBI" id="CHEBI:57451"/>
        <dbReference type="ChEBI" id="CHEBI:57453"/>
        <dbReference type="ChEBI" id="CHEBI:57783"/>
        <dbReference type="ChEBI" id="CHEBI:58349"/>
        <dbReference type="EC" id="1.5.1.3"/>
    </reaction>
</comment>
<evidence type="ECO:0000256" key="1">
    <source>
        <dbReference type="ARBA" id="ARBA00004903"/>
    </source>
</evidence>
<evidence type="ECO:0000256" key="2">
    <source>
        <dbReference type="ARBA" id="ARBA00009539"/>
    </source>
</evidence>
<dbReference type="GO" id="GO:0046654">
    <property type="term" value="P:tetrahydrofolate biosynthetic process"/>
    <property type="evidence" value="ECO:0007669"/>
    <property type="project" value="UniProtKB-UniPathway"/>
</dbReference>
<reference evidence="9 10" key="1">
    <citation type="journal article" date="2016" name="Environ. Microbiol.">
        <title>Genomic resolution of a cold subsurface aquifer community provides metabolic insights for novel microbes adapted to high CO concentrations.</title>
        <authorList>
            <person name="Probst A.J."/>
            <person name="Castelle C.J."/>
            <person name="Singh A."/>
            <person name="Brown C.T."/>
            <person name="Anantharaman K."/>
            <person name="Sharon I."/>
            <person name="Hug L.A."/>
            <person name="Burstein D."/>
            <person name="Emerson J.B."/>
            <person name="Thomas B.C."/>
            <person name="Banfield J.F."/>
        </authorList>
    </citation>
    <scope>NUCLEOTIDE SEQUENCE [LARGE SCALE GENOMIC DNA]</scope>
    <source>
        <strain evidence="9">CG1_02_43_90</strain>
    </source>
</reference>
<keyword evidence="5 7" id="KW-0521">NADP</keyword>
<proteinExistence type="inferred from homology"/>
<dbReference type="InterPro" id="IPR012259">
    <property type="entry name" value="DHFR"/>
</dbReference>
<dbReference type="GO" id="GO:0004146">
    <property type="term" value="F:dihydrofolate reductase activity"/>
    <property type="evidence" value="ECO:0007669"/>
    <property type="project" value="UniProtKB-EC"/>
</dbReference>
<dbReference type="Pfam" id="PF00186">
    <property type="entry name" value="DHFR_1"/>
    <property type="match status" value="1"/>
</dbReference>
<evidence type="ECO:0000313" key="9">
    <source>
        <dbReference type="EMBL" id="OIO30643.1"/>
    </source>
</evidence>
<name>A0A1J4V3U4_9BACT</name>
<evidence type="ECO:0000256" key="5">
    <source>
        <dbReference type="ARBA" id="ARBA00022857"/>
    </source>
</evidence>
<dbReference type="GO" id="GO:0046655">
    <property type="term" value="P:folic acid metabolic process"/>
    <property type="evidence" value="ECO:0007669"/>
    <property type="project" value="TreeGrafter"/>
</dbReference>
<comment type="function">
    <text evidence="7">Key enzyme in folate metabolism. Catalyzes an essential reaction for de novo glycine and purine synthesis, and for DNA precursor synthesis.</text>
</comment>
<dbReference type="EMBL" id="MNVN01000015">
    <property type="protein sequence ID" value="OIO30643.1"/>
    <property type="molecule type" value="Genomic_DNA"/>
</dbReference>
<dbReference type="GO" id="GO:0005829">
    <property type="term" value="C:cytosol"/>
    <property type="evidence" value="ECO:0007669"/>
    <property type="project" value="TreeGrafter"/>
</dbReference>
<evidence type="ECO:0000313" key="10">
    <source>
        <dbReference type="Proteomes" id="UP000181992"/>
    </source>
</evidence>
<sequence length="167" mass="18817">MSIIIICAVGTNWVTGKAGKLPWGKTISADMEHFRKKTLGKTIVMGRKTWESIGGKALPRRNNIVMTREKNFTASEAHIASNTRAILEIAKEQDVFVIGGSEIYAELLPYATQMFITIVEGVFEGDTFFPEYDQHGWEEVRVKTIRRGPTTPYVLRIVEYIRISPPA</sequence>
<evidence type="ECO:0000256" key="3">
    <source>
        <dbReference type="ARBA" id="ARBA00012856"/>
    </source>
</evidence>
<dbReference type="EC" id="1.5.1.3" evidence="3 7"/>
<evidence type="ECO:0000256" key="7">
    <source>
        <dbReference type="PIRNR" id="PIRNR000194"/>
    </source>
</evidence>
<dbReference type="GO" id="GO:0006730">
    <property type="term" value="P:one-carbon metabolic process"/>
    <property type="evidence" value="ECO:0007669"/>
    <property type="project" value="UniProtKB-KW"/>
</dbReference>
<keyword evidence="6 7" id="KW-0560">Oxidoreductase</keyword>
<accession>A0A1J4V3U4</accession>
<dbReference type="CDD" id="cd00209">
    <property type="entry name" value="DHFR"/>
    <property type="match status" value="1"/>
</dbReference>
<dbReference type="InterPro" id="IPR024072">
    <property type="entry name" value="DHFR-like_dom_sf"/>
</dbReference>
<dbReference type="PIRSF" id="PIRSF000194">
    <property type="entry name" value="DHFR"/>
    <property type="match status" value="1"/>
</dbReference>
<protein>
    <recommendedName>
        <fullName evidence="3 7">Dihydrofolate reductase</fullName>
        <ecNumber evidence="3 7">1.5.1.3</ecNumber>
    </recommendedName>
</protein>
<comment type="similarity">
    <text evidence="2 7">Belongs to the dihydrofolate reductase family.</text>
</comment>
<organism evidence="9 10">
    <name type="scientific">Candidatus Nomurabacteria bacterium CG1_02_43_90</name>
    <dbReference type="NCBI Taxonomy" id="1805281"/>
    <lineage>
        <taxon>Bacteria</taxon>
        <taxon>Candidatus Nomuraibacteriota</taxon>
    </lineage>
</organism>
<feature type="domain" description="DHFR" evidence="8">
    <location>
        <begin position="2"/>
        <end position="162"/>
    </location>
</feature>
<comment type="caution">
    <text evidence="9">The sequence shown here is derived from an EMBL/GenBank/DDBJ whole genome shotgun (WGS) entry which is preliminary data.</text>
</comment>
<dbReference type="PANTHER" id="PTHR48069">
    <property type="entry name" value="DIHYDROFOLATE REDUCTASE"/>
    <property type="match status" value="1"/>
</dbReference>
<evidence type="ECO:0000256" key="6">
    <source>
        <dbReference type="ARBA" id="ARBA00023002"/>
    </source>
</evidence>
<dbReference type="InterPro" id="IPR001796">
    <property type="entry name" value="DHFR_dom"/>
</dbReference>
<comment type="pathway">
    <text evidence="1 7">Cofactor biosynthesis; tetrahydrofolate biosynthesis; 5,6,7,8-tetrahydrofolate from 7,8-dihydrofolate: step 1/1.</text>
</comment>
<dbReference type="GO" id="GO:0046452">
    <property type="term" value="P:dihydrofolate metabolic process"/>
    <property type="evidence" value="ECO:0007669"/>
    <property type="project" value="TreeGrafter"/>
</dbReference>